<dbReference type="GeneID" id="36831260"/>
<reference evidence="1 2" key="1">
    <citation type="submission" date="2018-05" db="EMBL/GenBank/DDBJ databases">
        <title>Complete Genome Sequences of Extremely Thermoacidophilic, Metal-Mobilizing Type-Strain Members of the Archaeal Family Sulfolobaceae: Acidianus brierleyi DSM-1651T, Acidianus sulfidivorans DSM-18786T, Metallosphaera hakonensis DSM-7519T, and Metallosphaera prunae DSM-10039T.</title>
        <authorList>
            <person name="Counts J.A."/>
            <person name="Kelly R.M."/>
        </authorList>
    </citation>
    <scope>NUCLEOTIDE SEQUENCE [LARGE SCALE GENOMIC DNA]</scope>
    <source>
        <strain evidence="1 2">DSM 1651</strain>
    </source>
</reference>
<proteinExistence type="predicted"/>
<organism evidence="1 2">
    <name type="scientific">Acidianus brierleyi</name>
    <dbReference type="NCBI Taxonomy" id="41673"/>
    <lineage>
        <taxon>Archaea</taxon>
        <taxon>Thermoproteota</taxon>
        <taxon>Thermoprotei</taxon>
        <taxon>Sulfolobales</taxon>
        <taxon>Sulfolobaceae</taxon>
        <taxon>Acidianus</taxon>
    </lineage>
</organism>
<evidence type="ECO:0000313" key="2">
    <source>
        <dbReference type="Proteomes" id="UP000248044"/>
    </source>
</evidence>
<dbReference type="KEGG" id="abri:DFR85_03850"/>
<dbReference type="RefSeq" id="WP_110269764.1">
    <property type="nucleotide sequence ID" value="NZ_CP029289.2"/>
</dbReference>
<keyword evidence="2" id="KW-1185">Reference proteome</keyword>
<accession>A0A2U9ID07</accession>
<name>A0A2U9ID07_9CREN</name>
<sequence length="159" mass="18149">MSSRFVEICENKCCLKIDNANAIIDIEKGELKVKSRLKHGDFIFINDNKIGVVELKNINEIKDNNSICEEIIGKIDGYIPLIADPKNDKHKKLIELLRFNENNNEKERSFYLVIPKEITSAILGAKNLLIQLRKRKGKYSSIYLCGCGAEIFSCRELTT</sequence>
<dbReference type="Proteomes" id="UP000248044">
    <property type="component" value="Chromosome"/>
</dbReference>
<gene>
    <name evidence="1" type="ORF">DFR85_03850</name>
</gene>
<dbReference type="AlphaFoldDB" id="A0A2U9ID07"/>
<evidence type="ECO:0000313" key="1">
    <source>
        <dbReference type="EMBL" id="AWR93880.1"/>
    </source>
</evidence>
<protein>
    <submittedName>
        <fullName evidence="1">Uncharacterized protein</fullName>
    </submittedName>
</protein>
<dbReference type="EMBL" id="CP029289">
    <property type="protein sequence ID" value="AWR93880.1"/>
    <property type="molecule type" value="Genomic_DNA"/>
</dbReference>